<organism evidence="1 2">
    <name type="scientific">Sphaerodactylus townsendi</name>
    <dbReference type="NCBI Taxonomy" id="933632"/>
    <lineage>
        <taxon>Eukaryota</taxon>
        <taxon>Metazoa</taxon>
        <taxon>Chordata</taxon>
        <taxon>Craniata</taxon>
        <taxon>Vertebrata</taxon>
        <taxon>Euteleostomi</taxon>
        <taxon>Lepidosauria</taxon>
        <taxon>Squamata</taxon>
        <taxon>Bifurcata</taxon>
        <taxon>Gekkota</taxon>
        <taxon>Sphaerodactylidae</taxon>
        <taxon>Sphaerodactylus</taxon>
    </lineage>
</organism>
<dbReference type="EMBL" id="CM037619">
    <property type="protein sequence ID" value="KAH8007429.1"/>
    <property type="molecule type" value="Genomic_DNA"/>
</dbReference>
<proteinExistence type="predicted"/>
<protein>
    <submittedName>
        <fullName evidence="1">Uncharacterized protein</fullName>
    </submittedName>
</protein>
<evidence type="ECO:0000313" key="1">
    <source>
        <dbReference type="EMBL" id="KAH8007429.1"/>
    </source>
</evidence>
<dbReference type="Proteomes" id="UP000827872">
    <property type="component" value="Linkage Group LG06"/>
</dbReference>
<sequence>MTTILILHFPLSIKEMFQCGKTKTARELASAQVIEEEYKKLGSITYPEVITLILFLLMTVLWFTRDPGFIPGWSSLFKKYPGFATDSTVALLIGLLFFIVPAKTLSKTSNGESIAFDYTPLITWKEFQACMPWEIALLVGGGFAIADGSEVSHLSAWIASKLTPLGSLPVWLIIFISCLMVTSVTEVASNPATITIFLPILAPLAEAILVNPLYILIPSTLCTSFAFLLPVANPPNAIVFSYGHLRIIDMVKAGLGVNIIGVAVVMLAIMTWAVPLFHLSAYPSWAPMTANNTGP</sequence>
<name>A0ACB8FQ14_9SAUR</name>
<comment type="caution">
    <text evidence="1">The sequence shown here is derived from an EMBL/GenBank/DDBJ whole genome shotgun (WGS) entry which is preliminary data.</text>
</comment>
<keyword evidence="2" id="KW-1185">Reference proteome</keyword>
<accession>A0ACB8FQ14</accession>
<gene>
    <name evidence="1" type="ORF">K3G42_022105</name>
</gene>
<reference evidence="1" key="1">
    <citation type="submission" date="2021-08" db="EMBL/GenBank/DDBJ databases">
        <title>The first chromosome-level gecko genome reveals the dynamic sex chromosomes of Neotropical dwarf geckos (Sphaerodactylidae: Sphaerodactylus).</title>
        <authorList>
            <person name="Pinto B.J."/>
            <person name="Keating S.E."/>
            <person name="Gamble T."/>
        </authorList>
    </citation>
    <scope>NUCLEOTIDE SEQUENCE</scope>
    <source>
        <strain evidence="1">TG3544</strain>
    </source>
</reference>
<evidence type="ECO:0000313" key="2">
    <source>
        <dbReference type="Proteomes" id="UP000827872"/>
    </source>
</evidence>